<dbReference type="FunFam" id="3.30.200.20:FF:000129">
    <property type="entry name" value="Transient receptor potential cation channel, subfamily M, member 7"/>
    <property type="match status" value="1"/>
</dbReference>
<reference evidence="11" key="1">
    <citation type="submission" date="2023-06" db="EMBL/GenBank/DDBJ databases">
        <title>Male Hemibagrus guttatus genome.</title>
        <authorList>
            <person name="Bian C."/>
        </authorList>
    </citation>
    <scope>NUCLEOTIDE SEQUENCE</scope>
    <source>
        <strain evidence="11">Male_cb2023</strain>
        <tissue evidence="11">Muscle</tissue>
    </source>
</reference>
<keyword evidence="8" id="KW-0862">Zinc</keyword>
<dbReference type="Gene3D" id="3.20.200.10">
    <property type="entry name" value="MHCK/EF2 kinase"/>
    <property type="match status" value="1"/>
</dbReference>
<feature type="binding site" evidence="7">
    <location>
        <position position="265"/>
    </location>
    <ligand>
        <name>ADP</name>
        <dbReference type="ChEBI" id="CHEBI:456216"/>
    </ligand>
</feature>
<keyword evidence="2" id="KW-0808">Transferase</keyword>
<dbReference type="AlphaFoldDB" id="A0AAE0RC16"/>
<keyword evidence="8" id="KW-0479">Metal-binding</keyword>
<dbReference type="Gene3D" id="3.30.200.20">
    <property type="entry name" value="Phosphorylase Kinase, domain 1"/>
    <property type="match status" value="1"/>
</dbReference>
<evidence type="ECO:0000256" key="6">
    <source>
        <dbReference type="PIRSR" id="PIRSR629601-1"/>
    </source>
</evidence>
<keyword evidence="12" id="KW-1185">Reference proteome</keyword>
<dbReference type="SUPFAM" id="SSF56112">
    <property type="entry name" value="Protein kinase-like (PK-like)"/>
    <property type="match status" value="1"/>
</dbReference>
<feature type="compositionally biased region" description="Polar residues" evidence="9">
    <location>
        <begin position="452"/>
        <end position="467"/>
    </location>
</feature>
<feature type="binding site" evidence="8">
    <location>
        <position position="370"/>
    </location>
    <ligand>
        <name>Zn(2+)</name>
        <dbReference type="ChEBI" id="CHEBI:29105"/>
    </ligand>
</feature>
<dbReference type="EMBL" id="JAUCMX010000004">
    <property type="protein sequence ID" value="KAK3549357.1"/>
    <property type="molecule type" value="Genomic_DNA"/>
</dbReference>
<evidence type="ECO:0000256" key="4">
    <source>
        <dbReference type="ARBA" id="ARBA00022777"/>
    </source>
</evidence>
<comment type="caution">
    <text evidence="11">The sequence shown here is derived from an EMBL/GenBank/DDBJ whole genome shotgun (WGS) entry which is preliminary data.</text>
</comment>
<dbReference type="PANTHER" id="PTHR45992">
    <property type="entry name" value="EUKARYOTIC ELONGATION FACTOR 2 KINASE-RELATED"/>
    <property type="match status" value="1"/>
</dbReference>
<dbReference type="InterPro" id="IPR011009">
    <property type="entry name" value="Kinase-like_dom_sf"/>
</dbReference>
<feature type="binding site" evidence="8">
    <location>
        <position position="433"/>
    </location>
    <ligand>
        <name>Zn(2+)</name>
        <dbReference type="ChEBI" id="CHEBI:29105"/>
    </ligand>
</feature>
<evidence type="ECO:0000256" key="2">
    <source>
        <dbReference type="ARBA" id="ARBA00022679"/>
    </source>
</evidence>
<keyword evidence="1" id="KW-0723">Serine/threonine-protein kinase</keyword>
<feature type="binding site" evidence="7">
    <location>
        <position position="337"/>
    </location>
    <ligand>
        <name>ADP</name>
        <dbReference type="ChEBI" id="CHEBI:456216"/>
    </ligand>
</feature>
<dbReference type="InterPro" id="IPR004166">
    <property type="entry name" value="a-kinase_dom"/>
</dbReference>
<feature type="binding site" evidence="7">
    <location>
        <position position="241"/>
    </location>
    <ligand>
        <name>ADP</name>
        <dbReference type="ChEBI" id="CHEBI:456216"/>
    </ligand>
</feature>
<feature type="region of interest" description="Disordered" evidence="9">
    <location>
        <begin position="37"/>
        <end position="68"/>
    </location>
</feature>
<evidence type="ECO:0000256" key="1">
    <source>
        <dbReference type="ARBA" id="ARBA00022527"/>
    </source>
</evidence>
<protein>
    <recommendedName>
        <fullName evidence="10">Alpha-type protein kinase domain-containing protein</fullName>
    </recommendedName>
</protein>
<feature type="domain" description="Alpha-type protein kinase" evidence="10">
    <location>
        <begin position="211"/>
        <end position="441"/>
    </location>
</feature>
<feature type="binding site" evidence="7">
    <location>
        <position position="386"/>
    </location>
    <ligand>
        <name>ADP</name>
        <dbReference type="ChEBI" id="CHEBI:456216"/>
    </ligand>
</feature>
<feature type="active site" description="Proton acceptor" evidence="6">
    <location>
        <position position="384"/>
    </location>
</feature>
<evidence type="ECO:0000313" key="12">
    <source>
        <dbReference type="Proteomes" id="UP001274896"/>
    </source>
</evidence>
<dbReference type="GO" id="GO:0046872">
    <property type="term" value="F:metal ion binding"/>
    <property type="evidence" value="ECO:0007669"/>
    <property type="project" value="UniProtKB-KW"/>
</dbReference>
<keyword evidence="3 7" id="KW-0547">Nucleotide-binding</keyword>
<feature type="region of interest" description="Disordered" evidence="9">
    <location>
        <begin position="451"/>
        <end position="483"/>
    </location>
</feature>
<dbReference type="CDD" id="cd16971">
    <property type="entry name" value="Alpha_kinase_ChaK1_TRMP7"/>
    <property type="match status" value="1"/>
</dbReference>
<accession>A0AAE0RC16</accession>
<dbReference type="InterPro" id="IPR051852">
    <property type="entry name" value="Alpha-type_PK"/>
</dbReference>
<keyword evidence="4" id="KW-0418">Kinase</keyword>
<dbReference type="Proteomes" id="UP001274896">
    <property type="component" value="Unassembled WGS sequence"/>
</dbReference>
<evidence type="ECO:0000256" key="9">
    <source>
        <dbReference type="SAM" id="MobiDB-lite"/>
    </source>
</evidence>
<evidence type="ECO:0000256" key="5">
    <source>
        <dbReference type="ARBA" id="ARBA00022840"/>
    </source>
</evidence>
<gene>
    <name evidence="11" type="ORF">QTP70_034604</name>
</gene>
<dbReference type="GO" id="GO:0004674">
    <property type="term" value="F:protein serine/threonine kinase activity"/>
    <property type="evidence" value="ECO:0007669"/>
    <property type="project" value="UniProtKB-KW"/>
</dbReference>
<sequence length="483" mass="54250">MLEMCADYTPLTRAAAKVHTGVKCRVFPEHTVIRHQCHKDDSEGGRSSPKQSSVGCRQLGHSSKGAGHMRTVNSYAGFTELDKNPTFLQPSLTKRDRSRVSAEDVQFHEDPRAALLLERVQGKSVQASSSVSPAEETTSAATVGLFSARHSPLSTRKDSIGSPFKPMEGYQYSAVERNNLMRLSQSIPFTPVPPRGEPVTVYRLEESSPTNINNSMSSWAQRGLCAKIEFLSKEEMGGGLRRALKVLCTWSEYDILKPGHLYIIKSFLPDVINTWQSVYKEDTVLHLCLREIQQQRAAQKLTFAFNQVRPKTIPYSPRFLEVFLLYCHSAGQWFAIEECITGEFRKFNNNNGDEIIPTNLLEETMLAFSHWTYEYTRGELLVLDLQGVGEILTDPSVIKSGEKGSYDMVFGPANLGDDAIRNFRTKHHCNSCCRKLKLPDLKRNDYTPEKVTLQQDDQTESPATTTQTGGGAKEQRPSMRLML</sequence>
<evidence type="ECO:0000256" key="3">
    <source>
        <dbReference type="ARBA" id="ARBA00022741"/>
    </source>
</evidence>
<dbReference type="GO" id="GO:0005524">
    <property type="term" value="F:ATP binding"/>
    <property type="evidence" value="ECO:0007669"/>
    <property type="project" value="UniProtKB-KW"/>
</dbReference>
<dbReference type="Pfam" id="PF02816">
    <property type="entry name" value="Alpha_kinase"/>
    <property type="match status" value="1"/>
</dbReference>
<feature type="binding site" evidence="8">
    <location>
        <position position="429"/>
    </location>
    <ligand>
        <name>Zn(2+)</name>
        <dbReference type="ChEBI" id="CHEBI:29105"/>
    </ligand>
</feature>
<feature type="binding site" evidence="7">
    <location>
        <position position="394"/>
    </location>
    <ligand>
        <name>ADP</name>
        <dbReference type="ChEBI" id="CHEBI:456216"/>
    </ligand>
</feature>
<proteinExistence type="predicted"/>
<feature type="binding site" evidence="8">
    <location>
        <position position="427"/>
    </location>
    <ligand>
        <name>Zn(2+)</name>
        <dbReference type="ChEBI" id="CHEBI:29105"/>
    </ligand>
</feature>
<evidence type="ECO:0000313" key="11">
    <source>
        <dbReference type="EMBL" id="KAK3549357.1"/>
    </source>
</evidence>
<organism evidence="11 12">
    <name type="scientific">Hemibagrus guttatus</name>
    <dbReference type="NCBI Taxonomy" id="175788"/>
    <lineage>
        <taxon>Eukaryota</taxon>
        <taxon>Metazoa</taxon>
        <taxon>Chordata</taxon>
        <taxon>Craniata</taxon>
        <taxon>Vertebrata</taxon>
        <taxon>Euteleostomi</taxon>
        <taxon>Actinopterygii</taxon>
        <taxon>Neopterygii</taxon>
        <taxon>Teleostei</taxon>
        <taxon>Ostariophysi</taxon>
        <taxon>Siluriformes</taxon>
        <taxon>Bagridae</taxon>
        <taxon>Hemibagrus</taxon>
    </lineage>
</organism>
<evidence type="ECO:0000259" key="10">
    <source>
        <dbReference type="PROSITE" id="PS51158"/>
    </source>
</evidence>
<name>A0AAE0RC16_9TELE</name>
<keyword evidence="5 7" id="KW-0067">ATP-binding</keyword>
<evidence type="ECO:0000256" key="8">
    <source>
        <dbReference type="PIRSR" id="PIRSR629601-3"/>
    </source>
</evidence>
<dbReference type="InterPro" id="IPR029601">
    <property type="entry name" value="TRPM7_a-kinase_dom"/>
</dbReference>
<dbReference type="PROSITE" id="PS51158">
    <property type="entry name" value="ALPHA_KINASE"/>
    <property type="match status" value="1"/>
</dbReference>
<dbReference type="FunFam" id="3.20.200.10:FF:000001">
    <property type="entry name" value="Transient receptor potential cation channel, subfamily M, member 7"/>
    <property type="match status" value="1"/>
</dbReference>
<evidence type="ECO:0000256" key="7">
    <source>
        <dbReference type="PIRSR" id="PIRSR629601-2"/>
    </source>
</evidence>
<comment type="cofactor">
    <cofactor evidence="8">
        <name>Zn(2+)</name>
        <dbReference type="ChEBI" id="CHEBI:29105"/>
    </cofactor>
    <text evidence="8">Binds 1 zinc ion per subunit.</text>
</comment>
<dbReference type="SMART" id="SM00811">
    <property type="entry name" value="Alpha_kinase"/>
    <property type="match status" value="1"/>
</dbReference>